<dbReference type="Proteomes" id="UP000269974">
    <property type="component" value="Unassembled WGS sequence"/>
</dbReference>
<dbReference type="GO" id="GO:0006281">
    <property type="term" value="P:DNA repair"/>
    <property type="evidence" value="ECO:0007669"/>
    <property type="project" value="UniProtKB-UniRule"/>
</dbReference>
<evidence type="ECO:0000256" key="1">
    <source>
        <dbReference type="HAMAP-Rule" id="MF_00031"/>
    </source>
</evidence>
<keyword evidence="2" id="KW-0547">Nucleotide-binding</keyword>
<dbReference type="AlphaFoldDB" id="A0A1B9BCJ1"/>
<dbReference type="OrthoDB" id="5293449at2"/>
<dbReference type="EMBL" id="UYIO01000001">
    <property type="protein sequence ID" value="VDG76593.1"/>
    <property type="molecule type" value="Genomic_DNA"/>
</dbReference>
<organism evidence="2 3">
    <name type="scientific">Actinobaculum suis</name>
    <dbReference type="NCBI Taxonomy" id="1657"/>
    <lineage>
        <taxon>Bacteria</taxon>
        <taxon>Bacillati</taxon>
        <taxon>Actinomycetota</taxon>
        <taxon>Actinomycetes</taxon>
        <taxon>Actinomycetales</taxon>
        <taxon>Actinomycetaceae</taxon>
        <taxon>Actinobaculum</taxon>
    </lineage>
</organism>
<evidence type="ECO:0000313" key="2">
    <source>
        <dbReference type="EMBL" id="VDG76593.1"/>
    </source>
</evidence>
<keyword evidence="1" id="KW-0234">DNA repair</keyword>
<gene>
    <name evidence="1 2" type="primary">ruvA</name>
    <name evidence="2" type="ORF">NCTC10327_01232</name>
</gene>
<dbReference type="GO" id="GO:0048476">
    <property type="term" value="C:Holliday junction resolvase complex"/>
    <property type="evidence" value="ECO:0007669"/>
    <property type="project" value="UniProtKB-UniRule"/>
</dbReference>
<accession>A0A1B9BCJ1</accession>
<comment type="subunit">
    <text evidence="1">Homotetramer. Forms an RuvA(8)-RuvB(12)-Holliday junction (HJ) complex. HJ DNA is sandwiched between 2 RuvA tetramers; dsDNA enters through RuvA and exits via RuvB. An RuvB hexamer assembles on each DNA strand where it exits the tetramer. Each RuvB hexamer is contacted by two RuvA subunits (via domain III) on 2 adjacent RuvB subunits; this complex drives branch migration. In the full resolvosome a probable DNA-RuvA(4)-RuvB(12)-RuvC(2) complex forms which resolves the HJ.</text>
</comment>
<dbReference type="InterPro" id="IPR012340">
    <property type="entry name" value="NA-bd_OB-fold"/>
</dbReference>
<dbReference type="RefSeq" id="WP_065415117.1">
    <property type="nucleotide sequence ID" value="NZ_MASX01000030.1"/>
</dbReference>
<keyword evidence="1" id="KW-0963">Cytoplasm</keyword>
<dbReference type="SUPFAM" id="SSF47781">
    <property type="entry name" value="RuvA domain 2-like"/>
    <property type="match status" value="1"/>
</dbReference>
<dbReference type="SMART" id="SM00278">
    <property type="entry name" value="HhH1"/>
    <property type="match status" value="2"/>
</dbReference>
<name>A0A1B9BCJ1_9ACTO</name>
<comment type="domain">
    <text evidence="1">Has three domains with a flexible linker between the domains II and III and assumes an 'L' shape. Domain III is highly mobile and contacts RuvB.</text>
</comment>
<dbReference type="Gene3D" id="2.40.50.140">
    <property type="entry name" value="Nucleic acid-binding proteins"/>
    <property type="match status" value="1"/>
</dbReference>
<dbReference type="InterPro" id="IPR013849">
    <property type="entry name" value="DNA_helicase_Holl-junc_RuvA_I"/>
</dbReference>
<dbReference type="Pfam" id="PF07499">
    <property type="entry name" value="RuvA_C"/>
    <property type="match status" value="1"/>
</dbReference>
<comment type="caution">
    <text evidence="2">The sequence shown here is derived from an EMBL/GenBank/DDBJ whole genome shotgun (WGS) entry which is preliminary data.</text>
</comment>
<dbReference type="GO" id="GO:0006310">
    <property type="term" value="P:DNA recombination"/>
    <property type="evidence" value="ECO:0007669"/>
    <property type="project" value="UniProtKB-UniRule"/>
</dbReference>
<dbReference type="SUPFAM" id="SSF50249">
    <property type="entry name" value="Nucleic acid-binding proteins"/>
    <property type="match status" value="1"/>
</dbReference>
<dbReference type="InterPro" id="IPR003583">
    <property type="entry name" value="Hlx-hairpin-Hlx_DNA-bd_motif"/>
</dbReference>
<comment type="similarity">
    <text evidence="1">Belongs to the RuvA family.</text>
</comment>
<dbReference type="Gene3D" id="1.10.150.20">
    <property type="entry name" value="5' to 3' exonuclease, C-terminal subdomain"/>
    <property type="match status" value="1"/>
</dbReference>
<feature type="region of interest" description="Domain III" evidence="1">
    <location>
        <begin position="149"/>
        <end position="195"/>
    </location>
</feature>
<reference evidence="2 3" key="1">
    <citation type="submission" date="2018-11" db="EMBL/GenBank/DDBJ databases">
        <authorList>
            <consortium name="Pathogen Informatics"/>
        </authorList>
    </citation>
    <scope>NUCLEOTIDE SEQUENCE [LARGE SCALE GENOMIC DNA]</scope>
    <source>
        <strain evidence="2 3">NCTC10327</strain>
    </source>
</reference>
<dbReference type="InterPro" id="IPR036267">
    <property type="entry name" value="RuvA_C_sf"/>
</dbReference>
<keyword evidence="2" id="KW-0067">ATP-binding</keyword>
<keyword evidence="2" id="KW-0378">Hydrolase</keyword>
<dbReference type="GO" id="GO:0000400">
    <property type="term" value="F:four-way junction DNA binding"/>
    <property type="evidence" value="ECO:0007669"/>
    <property type="project" value="UniProtKB-UniRule"/>
</dbReference>
<protein>
    <recommendedName>
        <fullName evidence="1">Holliday junction branch migration complex subunit RuvA</fullName>
    </recommendedName>
</protein>
<dbReference type="GO" id="GO:0016787">
    <property type="term" value="F:hydrolase activity"/>
    <property type="evidence" value="ECO:0007669"/>
    <property type="project" value="UniProtKB-KW"/>
</dbReference>
<dbReference type="Pfam" id="PF01330">
    <property type="entry name" value="RuvA_N"/>
    <property type="match status" value="1"/>
</dbReference>
<keyword evidence="2" id="KW-0347">Helicase</keyword>
<dbReference type="Gene3D" id="1.10.8.10">
    <property type="entry name" value="DNA helicase RuvA subunit, C-terminal domain"/>
    <property type="match status" value="1"/>
</dbReference>
<dbReference type="InterPro" id="IPR000085">
    <property type="entry name" value="RuvA"/>
</dbReference>
<dbReference type="Pfam" id="PF14520">
    <property type="entry name" value="HHH_5"/>
    <property type="match status" value="1"/>
</dbReference>
<dbReference type="InterPro" id="IPR010994">
    <property type="entry name" value="RuvA_2-like"/>
</dbReference>
<dbReference type="GO" id="GO:0009378">
    <property type="term" value="F:four-way junction helicase activity"/>
    <property type="evidence" value="ECO:0007669"/>
    <property type="project" value="InterPro"/>
</dbReference>
<keyword evidence="1" id="KW-0227">DNA damage</keyword>
<dbReference type="CDD" id="cd14332">
    <property type="entry name" value="UBA_RuvA_C"/>
    <property type="match status" value="1"/>
</dbReference>
<proteinExistence type="inferred from homology"/>
<comment type="subcellular location">
    <subcellularLocation>
        <location evidence="1">Cytoplasm</location>
    </subcellularLocation>
</comment>
<dbReference type="NCBIfam" id="TIGR00084">
    <property type="entry name" value="ruvA"/>
    <property type="match status" value="1"/>
</dbReference>
<evidence type="ECO:0000313" key="3">
    <source>
        <dbReference type="Proteomes" id="UP000269974"/>
    </source>
</evidence>
<dbReference type="GO" id="GO:0005524">
    <property type="term" value="F:ATP binding"/>
    <property type="evidence" value="ECO:0007669"/>
    <property type="project" value="InterPro"/>
</dbReference>
<keyword evidence="1" id="KW-0238">DNA-binding</keyword>
<comment type="function">
    <text evidence="1">The RuvA-RuvB-RuvC complex processes Holliday junction (HJ) DNA during genetic recombination and DNA repair, while the RuvA-RuvB complex plays an important role in the rescue of blocked DNA replication forks via replication fork reversal (RFR). RuvA specifically binds to HJ cruciform DNA, conferring on it an open structure. The RuvB hexamer acts as an ATP-dependent pump, pulling dsDNA into and through the RuvAB complex. HJ branch migration allows RuvC to scan DNA until it finds its consensus sequence, where it cleaves and resolves the cruciform DNA.</text>
</comment>
<dbReference type="GO" id="GO:0005737">
    <property type="term" value="C:cytoplasm"/>
    <property type="evidence" value="ECO:0007669"/>
    <property type="project" value="UniProtKB-SubCell"/>
</dbReference>
<dbReference type="HAMAP" id="MF_00031">
    <property type="entry name" value="DNA_HJ_migration_RuvA"/>
    <property type="match status" value="1"/>
</dbReference>
<dbReference type="GO" id="GO:0009379">
    <property type="term" value="C:Holliday junction helicase complex"/>
    <property type="evidence" value="ECO:0007669"/>
    <property type="project" value="InterPro"/>
</dbReference>
<dbReference type="SUPFAM" id="SSF46929">
    <property type="entry name" value="DNA helicase RuvA subunit, C-terminal domain"/>
    <property type="match status" value="1"/>
</dbReference>
<sequence>MISSLNGKVLTVAPTFAVIEVGGFGLKVLATPSVLADLREGESARLATSFVVREDSMTLYGFHDDDERDTYETLQSVSGVGPKVALALLSVMTPNELRRAIEMKDEAALMRVPGIGKKSAQRLILELAGKLGPAVGSEPASGSAPASNSDVIEALVGLGWPERDAASAYQEAVEANPQAGVPELLRTSLQLLGRR</sequence>
<keyword evidence="1" id="KW-0233">DNA recombination</keyword>
<comment type="caution">
    <text evidence="1">Lacks conserved residue(s) required for the propagation of feature annotation.</text>
</comment>
<dbReference type="InterPro" id="IPR011114">
    <property type="entry name" value="RuvA_C"/>
</dbReference>